<evidence type="ECO:0000256" key="3">
    <source>
        <dbReference type="ARBA" id="ARBA00023315"/>
    </source>
</evidence>
<dbReference type="HOGENOM" id="CLU_051638_7_2_10"/>
<gene>
    <name evidence="4" type="ORF">HMPREF9944_00445</name>
</gene>
<name>H1HJV1_9BACT</name>
<dbReference type="Gene3D" id="2.160.10.10">
    <property type="entry name" value="Hexapeptide repeat proteins"/>
    <property type="match status" value="1"/>
</dbReference>
<evidence type="ECO:0008006" key="6">
    <source>
        <dbReference type="Google" id="ProtNLM"/>
    </source>
</evidence>
<accession>H1HJV1</accession>
<dbReference type="InterPro" id="IPR018357">
    <property type="entry name" value="Hexapep_transf_CS"/>
</dbReference>
<evidence type="ECO:0000313" key="5">
    <source>
        <dbReference type="Proteomes" id="UP000003167"/>
    </source>
</evidence>
<dbReference type="SUPFAM" id="SSF51161">
    <property type="entry name" value="Trimeric LpxA-like enzymes"/>
    <property type="match status" value="1"/>
</dbReference>
<dbReference type="GO" id="GO:0016746">
    <property type="term" value="F:acyltransferase activity"/>
    <property type="evidence" value="ECO:0007669"/>
    <property type="project" value="UniProtKB-KW"/>
</dbReference>
<dbReference type="InterPro" id="IPR051159">
    <property type="entry name" value="Hexapeptide_acetyltransf"/>
</dbReference>
<dbReference type="PANTHER" id="PTHR23416">
    <property type="entry name" value="SIALIC ACID SYNTHASE-RELATED"/>
    <property type="match status" value="1"/>
</dbReference>
<dbReference type="EMBL" id="AGEK01000014">
    <property type="protein sequence ID" value="EHO73871.1"/>
    <property type="molecule type" value="Genomic_DNA"/>
</dbReference>
<keyword evidence="3" id="KW-0012">Acyltransferase</keyword>
<sequence length="170" mass="19377">MVLFSKLRLAINFFQKWWFTLRAKRILGGYGEGLEVNKRCLFSQQTMVKDYCCFNGMKILGSGKVHIGSYFHSGTECMLITENHNYEGNQIPYDSTYIYKDITIEDFVWIGNRVIIMGGIRIGEGAIIAAGAVVTRDVPRCAIVGGNPALIIKYRDVAHFDQLKQERKFH</sequence>
<dbReference type="RefSeq" id="WP_008564126.1">
    <property type="nucleotide sequence ID" value="NZ_JH594500.1"/>
</dbReference>
<evidence type="ECO:0000256" key="2">
    <source>
        <dbReference type="ARBA" id="ARBA00022737"/>
    </source>
</evidence>
<keyword evidence="1" id="KW-0808">Transferase</keyword>
<dbReference type="Proteomes" id="UP000003167">
    <property type="component" value="Unassembled WGS sequence"/>
</dbReference>
<dbReference type="STRING" id="999422.HMPREF9944_00445"/>
<dbReference type="InterPro" id="IPR011004">
    <property type="entry name" value="Trimer_LpxA-like_sf"/>
</dbReference>
<proteinExistence type="predicted"/>
<protein>
    <recommendedName>
        <fullName evidence="6">Maltose/galactoside acetyltransferase domain-containing protein</fullName>
    </recommendedName>
</protein>
<dbReference type="InterPro" id="IPR001451">
    <property type="entry name" value="Hexapep"/>
</dbReference>
<organism evidence="4 5">
    <name type="scientific">Segatella maculosa OT 289</name>
    <dbReference type="NCBI Taxonomy" id="999422"/>
    <lineage>
        <taxon>Bacteria</taxon>
        <taxon>Pseudomonadati</taxon>
        <taxon>Bacteroidota</taxon>
        <taxon>Bacteroidia</taxon>
        <taxon>Bacteroidales</taxon>
        <taxon>Prevotellaceae</taxon>
        <taxon>Segatella</taxon>
    </lineage>
</organism>
<evidence type="ECO:0000313" key="4">
    <source>
        <dbReference type="EMBL" id="EHO73871.1"/>
    </source>
</evidence>
<dbReference type="PROSITE" id="PS00101">
    <property type="entry name" value="HEXAPEP_TRANSFERASES"/>
    <property type="match status" value="1"/>
</dbReference>
<dbReference type="PATRIC" id="fig|999422.3.peg.443"/>
<keyword evidence="5" id="KW-1185">Reference proteome</keyword>
<evidence type="ECO:0000256" key="1">
    <source>
        <dbReference type="ARBA" id="ARBA00022679"/>
    </source>
</evidence>
<comment type="caution">
    <text evidence="4">The sequence shown here is derived from an EMBL/GenBank/DDBJ whole genome shotgun (WGS) entry which is preliminary data.</text>
</comment>
<dbReference type="CDD" id="cd04647">
    <property type="entry name" value="LbH_MAT_like"/>
    <property type="match status" value="1"/>
</dbReference>
<keyword evidence="2" id="KW-0677">Repeat</keyword>
<reference evidence="4 5" key="1">
    <citation type="submission" date="2011-12" db="EMBL/GenBank/DDBJ databases">
        <title>The Genome Sequence of Prevotella maculosa OT 289.</title>
        <authorList>
            <consortium name="The Broad Institute Genome Sequencing Platform"/>
            <person name="Earl A."/>
            <person name="Ward D."/>
            <person name="Feldgarden M."/>
            <person name="Gevers D."/>
            <person name="Izard J."/>
            <person name="Blanton J.M."/>
            <person name="Mathney J."/>
            <person name="Tanner A.C."/>
            <person name="Dewhirst F.E."/>
            <person name="Young S.K."/>
            <person name="Zeng Q."/>
            <person name="Gargeya S."/>
            <person name="Fitzgerald M."/>
            <person name="Haas B."/>
            <person name="Abouelleil A."/>
            <person name="Alvarado L."/>
            <person name="Arachchi H.M."/>
            <person name="Berlin A."/>
            <person name="Chapman S.B."/>
            <person name="Gearin G."/>
            <person name="Goldberg J."/>
            <person name="Griggs A."/>
            <person name="Gujja S."/>
            <person name="Hansen M."/>
            <person name="Heiman D."/>
            <person name="Howarth C."/>
            <person name="Larimer J."/>
            <person name="Lui A."/>
            <person name="MacDonald P.J.P."/>
            <person name="McCowen C."/>
            <person name="Montmayeur A."/>
            <person name="Murphy C."/>
            <person name="Neiman D."/>
            <person name="Pearson M."/>
            <person name="Priest M."/>
            <person name="Roberts A."/>
            <person name="Saif S."/>
            <person name="Shea T."/>
            <person name="Sisk P."/>
            <person name="Stolte C."/>
            <person name="Sykes S."/>
            <person name="Wortman J."/>
            <person name="Nusbaum C."/>
            <person name="Birren B."/>
        </authorList>
    </citation>
    <scope>NUCLEOTIDE SEQUENCE [LARGE SCALE GENOMIC DNA]</scope>
    <source>
        <strain evidence="4 5">OT 289</strain>
    </source>
</reference>
<dbReference type="AlphaFoldDB" id="H1HJV1"/>
<dbReference type="Pfam" id="PF00132">
    <property type="entry name" value="Hexapep"/>
    <property type="match status" value="1"/>
</dbReference>